<dbReference type="KEGG" id="ptep:107446853"/>
<dbReference type="FunFam" id="3.40.30.10:FF:000245">
    <property type="entry name" value="Thioredoxin"/>
    <property type="match status" value="1"/>
</dbReference>
<dbReference type="GO" id="GO:0005737">
    <property type="term" value="C:cytoplasm"/>
    <property type="evidence" value="ECO:0007669"/>
    <property type="project" value="UniProtKB-ARBA"/>
</dbReference>
<dbReference type="PROSITE" id="PS51352">
    <property type="entry name" value="THIOREDOXIN_2"/>
    <property type="match status" value="1"/>
</dbReference>
<dbReference type="Pfam" id="PF06201">
    <property type="entry name" value="PITH"/>
    <property type="match status" value="1"/>
</dbReference>
<dbReference type="Gene3D" id="3.40.30.10">
    <property type="entry name" value="Glutaredoxin"/>
    <property type="match status" value="1"/>
</dbReference>
<name>A0A2L2YBA8_PARTP</name>
<dbReference type="Gene3D" id="2.60.120.470">
    <property type="entry name" value="PITH domain"/>
    <property type="match status" value="1"/>
</dbReference>
<dbReference type="OrthoDB" id="2121326at2759"/>
<proteinExistence type="evidence at transcript level"/>
<evidence type="ECO:0000256" key="1">
    <source>
        <dbReference type="ARBA" id="ARBA00023157"/>
    </source>
</evidence>
<dbReference type="InterPro" id="IPR010400">
    <property type="entry name" value="PITH_dom"/>
</dbReference>
<feature type="domain" description="Thioredoxin" evidence="2">
    <location>
        <begin position="1"/>
        <end position="106"/>
    </location>
</feature>
<evidence type="ECO:0000259" key="2">
    <source>
        <dbReference type="PROSITE" id="PS51352"/>
    </source>
</evidence>
<dbReference type="AlphaFoldDB" id="A0A2L2YBA8"/>
<organism evidence="4">
    <name type="scientific">Parasteatoda tepidariorum</name>
    <name type="common">Common house spider</name>
    <name type="synonym">Achaearanea tepidariorum</name>
    <dbReference type="NCBI Taxonomy" id="114398"/>
    <lineage>
        <taxon>Eukaryota</taxon>
        <taxon>Metazoa</taxon>
        <taxon>Ecdysozoa</taxon>
        <taxon>Arthropoda</taxon>
        <taxon>Chelicerata</taxon>
        <taxon>Arachnida</taxon>
        <taxon>Araneae</taxon>
        <taxon>Araneomorphae</taxon>
        <taxon>Entelegynae</taxon>
        <taxon>Araneoidea</taxon>
        <taxon>Theridiidae</taxon>
        <taxon>Parasteatoda</taxon>
    </lineage>
</organism>
<sequence>MPTVVPDDSRFQVELTNAGTKLVVVDFMASWCGPCHRIAPAFEDMSRRYPNIVFLKVDVDQCPETASSQGVTAMPTFIFYRNKMKLSQVKGADVSALEAKIKELSSGDGEEGSESTVQGHIDLVSLIQKSACECLNDSDDHPFANSMASTGGYLESDCDEQLIMSYGFNQAVKLHSLKITAPEDNGPKTLKLFINQPRTLDFDQADSSEPVQILELKPEDLKGEQPVLLRYVKFQNVQNFQIFVKDNQSGADTTRIDHLAIIGSTISMTNMSDFKRVAGKKGESH</sequence>
<dbReference type="InterPro" id="IPR008979">
    <property type="entry name" value="Galactose-bd-like_sf"/>
</dbReference>
<dbReference type="InterPro" id="IPR037047">
    <property type="entry name" value="PITH_dom_sf"/>
</dbReference>
<evidence type="ECO:0000259" key="3">
    <source>
        <dbReference type="PROSITE" id="PS51532"/>
    </source>
</evidence>
<dbReference type="PRINTS" id="PR00421">
    <property type="entry name" value="THIOREDOXIN"/>
</dbReference>
<dbReference type="GeneID" id="107446853"/>
<dbReference type="Pfam" id="PF00085">
    <property type="entry name" value="Thioredoxin"/>
    <property type="match status" value="1"/>
</dbReference>
<dbReference type="SUPFAM" id="SSF49785">
    <property type="entry name" value="Galactose-binding domain-like"/>
    <property type="match status" value="1"/>
</dbReference>
<accession>A0A2L2YBA8</accession>
<dbReference type="CDD" id="cd02947">
    <property type="entry name" value="TRX_family"/>
    <property type="match status" value="1"/>
</dbReference>
<evidence type="ECO:0000313" key="4">
    <source>
        <dbReference type="EMBL" id="LAA05424.1"/>
    </source>
</evidence>
<feature type="domain" description="PITH" evidence="3">
    <location>
        <begin position="112"/>
        <end position="281"/>
    </location>
</feature>
<dbReference type="RefSeq" id="XP_015917111.1">
    <property type="nucleotide sequence ID" value="XM_016061625.3"/>
</dbReference>
<dbReference type="InterPro" id="IPR036249">
    <property type="entry name" value="Thioredoxin-like_sf"/>
</dbReference>
<protein>
    <submittedName>
        <fullName evidence="4">Thioredoxin-like protein 1</fullName>
    </submittedName>
</protein>
<keyword evidence="1" id="KW-1015">Disulfide bond</keyword>
<dbReference type="PROSITE" id="PS51532">
    <property type="entry name" value="PITH"/>
    <property type="match status" value="1"/>
</dbReference>
<dbReference type="InterPro" id="IPR013766">
    <property type="entry name" value="Thioredoxin_domain"/>
</dbReference>
<dbReference type="OMA" id="PIFEMFP"/>
<reference evidence="4" key="1">
    <citation type="journal article" date="2016" name="Mol. Ecol. Resour.">
        <title>Evaluation of the impact of RNA preservation methods of spiders for de novo transcriptome assembly.</title>
        <authorList>
            <person name="Kono N."/>
            <person name="Nakamura H."/>
            <person name="Ito Y."/>
            <person name="Tomita M."/>
            <person name="Arakawa K."/>
        </authorList>
    </citation>
    <scope>NUCLEOTIDE SEQUENCE</scope>
    <source>
        <tissue evidence="4">Whole body</tissue>
    </source>
</reference>
<dbReference type="EMBL" id="IAAA01010262">
    <property type="protein sequence ID" value="LAA05424.1"/>
    <property type="molecule type" value="mRNA"/>
</dbReference>
<dbReference type="CTD" id="38646"/>
<dbReference type="SUPFAM" id="SSF52833">
    <property type="entry name" value="Thioredoxin-like"/>
    <property type="match status" value="1"/>
</dbReference>
<dbReference type="PANTHER" id="PTHR46115">
    <property type="entry name" value="THIOREDOXIN-LIKE PROTEIN 1"/>
    <property type="match status" value="1"/>
</dbReference>